<dbReference type="PANTHER" id="PTHR43873:SF1">
    <property type="entry name" value="COBYRINATE A,C-DIAMIDE SYNTHASE"/>
    <property type="match status" value="1"/>
</dbReference>
<evidence type="ECO:0000256" key="1">
    <source>
        <dbReference type="ARBA" id="ARBA00004953"/>
    </source>
</evidence>
<keyword evidence="3" id="KW-0315">Glutamine amidotransferase</keyword>
<evidence type="ECO:0000256" key="2">
    <source>
        <dbReference type="ARBA" id="ARBA00022573"/>
    </source>
</evidence>
<comment type="pathway">
    <text evidence="1">Cofactor biosynthesis; adenosylcobalamin biosynthesis.</text>
</comment>
<evidence type="ECO:0000259" key="4">
    <source>
        <dbReference type="Pfam" id="PF07685"/>
    </source>
</evidence>
<dbReference type="InterPro" id="IPR027417">
    <property type="entry name" value="P-loop_NTPase"/>
</dbReference>
<feature type="domain" description="CobB/CobQ-like glutamine amidotransferase" evidence="4">
    <location>
        <begin position="228"/>
        <end position="414"/>
    </location>
</feature>
<organism evidence="5 6">
    <name type="scientific">Tautonia plasticadhaerens</name>
    <dbReference type="NCBI Taxonomy" id="2527974"/>
    <lineage>
        <taxon>Bacteria</taxon>
        <taxon>Pseudomonadati</taxon>
        <taxon>Planctomycetota</taxon>
        <taxon>Planctomycetia</taxon>
        <taxon>Isosphaerales</taxon>
        <taxon>Isosphaeraceae</taxon>
        <taxon>Tautonia</taxon>
    </lineage>
</organism>
<reference evidence="5 6" key="1">
    <citation type="submission" date="2019-02" db="EMBL/GenBank/DDBJ databases">
        <title>Deep-cultivation of Planctomycetes and their phenomic and genomic characterization uncovers novel biology.</title>
        <authorList>
            <person name="Wiegand S."/>
            <person name="Jogler M."/>
            <person name="Boedeker C."/>
            <person name="Pinto D."/>
            <person name="Vollmers J."/>
            <person name="Rivas-Marin E."/>
            <person name="Kohn T."/>
            <person name="Peeters S.H."/>
            <person name="Heuer A."/>
            <person name="Rast P."/>
            <person name="Oberbeckmann S."/>
            <person name="Bunk B."/>
            <person name="Jeske O."/>
            <person name="Meyerdierks A."/>
            <person name="Storesund J.E."/>
            <person name="Kallscheuer N."/>
            <person name="Luecker S."/>
            <person name="Lage O.M."/>
            <person name="Pohl T."/>
            <person name="Merkel B.J."/>
            <person name="Hornburger P."/>
            <person name="Mueller R.-W."/>
            <person name="Bruemmer F."/>
            <person name="Labrenz M."/>
            <person name="Spormann A.M."/>
            <person name="Op den Camp H."/>
            <person name="Overmann J."/>
            <person name="Amann R."/>
            <person name="Jetten M.S.M."/>
            <person name="Mascher T."/>
            <person name="Medema M.H."/>
            <person name="Devos D.P."/>
            <person name="Kaster A.-K."/>
            <person name="Ovreas L."/>
            <person name="Rohde M."/>
            <person name="Galperin M.Y."/>
            <person name="Jogler C."/>
        </authorList>
    </citation>
    <scope>NUCLEOTIDE SEQUENCE [LARGE SCALE GENOMIC DNA]</scope>
    <source>
        <strain evidence="5 6">ElP</strain>
    </source>
</reference>
<dbReference type="Pfam" id="PF07685">
    <property type="entry name" value="GATase_3"/>
    <property type="match status" value="1"/>
</dbReference>
<dbReference type="AlphaFoldDB" id="A0A518HBD7"/>
<evidence type="ECO:0000313" key="6">
    <source>
        <dbReference type="Proteomes" id="UP000317835"/>
    </source>
</evidence>
<proteinExistence type="predicted"/>
<dbReference type="KEGG" id="tpla:ElP_61080"/>
<dbReference type="PROSITE" id="PS51274">
    <property type="entry name" value="GATASE_COBBQ"/>
    <property type="match status" value="1"/>
</dbReference>
<accession>A0A518HBD7</accession>
<keyword evidence="6" id="KW-1185">Reference proteome</keyword>
<protein>
    <submittedName>
        <fullName evidence="5">Cobyrinic acid A,C-diamide synthase</fullName>
    </submittedName>
</protein>
<dbReference type="InterPro" id="IPR004484">
    <property type="entry name" value="CbiA/CobB_synth"/>
</dbReference>
<sequence>MGIALLAAMAEKGVRVQHFRSWACPIGTRAIGGLTGLPGRHLDAWLMTPEVCRSVFDRGARSADLAVVEGAIEEIPAPAGGPSYEDLCVSTCGRPGALLPLADAIDAPIIAAVPCDRLDAFHLPHLVRGVDGIVLDGLEDRREFASMRRMVELVLDRPVLGALEALPSAREALRVARRDQALDPRLASALARSLGRFSDLDAMLELASSRPMPPSDPAALPPIGLPFKVAYAHDDAFGDYFPDTLELLETLGAELVEFSPLSDGDLPPGVDLVMIGCGFPDRFAEELSANACLIAALRSWVCRGKPLYAEGGGCAYLGRFMKLGDRDVPGVGLFPFDAALRPDPEPPAPVYRTLCRSGLLGPGGTVVRGYHSNRWHLRPAPEPGDCPAQSGYLTAERDVAYRRNAVGSLIHLHLAALPQVVSSLAGLGRRGFASPTIGGR</sequence>
<gene>
    <name evidence="5" type="primary">cobB_1</name>
    <name evidence="5" type="ORF">ElP_61080</name>
</gene>
<dbReference type="InterPro" id="IPR029062">
    <property type="entry name" value="Class_I_gatase-like"/>
</dbReference>
<dbReference type="PANTHER" id="PTHR43873">
    <property type="entry name" value="COBYRINATE A,C-DIAMIDE SYNTHASE"/>
    <property type="match status" value="1"/>
</dbReference>
<dbReference type="RefSeq" id="WP_231749313.1">
    <property type="nucleotide sequence ID" value="NZ_CP036426.1"/>
</dbReference>
<dbReference type="InterPro" id="IPR011698">
    <property type="entry name" value="GATase_3"/>
</dbReference>
<evidence type="ECO:0000313" key="5">
    <source>
        <dbReference type="EMBL" id="QDV38159.1"/>
    </source>
</evidence>
<name>A0A518HBD7_9BACT</name>
<dbReference type="Proteomes" id="UP000317835">
    <property type="component" value="Chromosome"/>
</dbReference>
<dbReference type="SUPFAM" id="SSF52540">
    <property type="entry name" value="P-loop containing nucleoside triphosphate hydrolases"/>
    <property type="match status" value="1"/>
</dbReference>
<dbReference type="SUPFAM" id="SSF52317">
    <property type="entry name" value="Class I glutamine amidotransferase-like"/>
    <property type="match status" value="1"/>
</dbReference>
<keyword evidence="2" id="KW-0169">Cobalamin biosynthesis</keyword>
<dbReference type="EMBL" id="CP036426">
    <property type="protein sequence ID" value="QDV38159.1"/>
    <property type="molecule type" value="Genomic_DNA"/>
</dbReference>
<evidence type="ECO:0000256" key="3">
    <source>
        <dbReference type="ARBA" id="ARBA00022962"/>
    </source>
</evidence>
<dbReference type="GO" id="GO:0009236">
    <property type="term" value="P:cobalamin biosynthetic process"/>
    <property type="evidence" value="ECO:0007669"/>
    <property type="project" value="UniProtKB-KW"/>
</dbReference>
<dbReference type="GO" id="GO:0042242">
    <property type="term" value="F:cobyrinic acid a,c-diamide synthase activity"/>
    <property type="evidence" value="ECO:0007669"/>
    <property type="project" value="InterPro"/>
</dbReference>